<feature type="coiled-coil region" evidence="6">
    <location>
        <begin position="30"/>
        <end position="103"/>
    </location>
</feature>
<dbReference type="EMBL" id="FOGP01000001">
    <property type="protein sequence ID" value="SER32977.1"/>
    <property type="molecule type" value="Genomic_DNA"/>
</dbReference>
<gene>
    <name evidence="10" type="ORF">SAMN05216446_0334</name>
    <name evidence="9" type="ORF">SAMN05216447_105141</name>
</gene>
<proteinExistence type="inferred from homology"/>
<reference evidence="10" key="1">
    <citation type="submission" date="2016-10" db="EMBL/GenBank/DDBJ databases">
        <authorList>
            <person name="de Groot N.N."/>
        </authorList>
    </citation>
    <scope>NUCLEOTIDE SEQUENCE [LARGE SCALE GENOMIC DNA]</scope>
    <source>
        <strain evidence="10">KHGC19</strain>
    </source>
</reference>
<feature type="region of interest" description="Disordered" evidence="7">
    <location>
        <begin position="159"/>
        <end position="178"/>
    </location>
</feature>
<feature type="compositionally biased region" description="Gly residues" evidence="7">
    <location>
        <begin position="243"/>
        <end position="293"/>
    </location>
</feature>
<dbReference type="Pfam" id="PF24568">
    <property type="entry name" value="CC_PcsB"/>
    <property type="match status" value="1"/>
</dbReference>
<dbReference type="GO" id="GO:0008234">
    <property type="term" value="F:cysteine-type peptidase activity"/>
    <property type="evidence" value="ECO:0007669"/>
    <property type="project" value="UniProtKB-KW"/>
</dbReference>
<feature type="domain" description="NlpC/P60" evidence="8">
    <location>
        <begin position="297"/>
        <end position="410"/>
    </location>
</feature>
<evidence type="ECO:0000259" key="8">
    <source>
        <dbReference type="PROSITE" id="PS51935"/>
    </source>
</evidence>
<dbReference type="InterPro" id="IPR051202">
    <property type="entry name" value="Peptidase_C40"/>
</dbReference>
<dbReference type="InterPro" id="IPR038765">
    <property type="entry name" value="Papain-like_cys_pep_sf"/>
</dbReference>
<keyword evidence="4 10" id="KW-0378">Hydrolase</keyword>
<keyword evidence="2" id="KW-0645">Protease</keyword>
<dbReference type="PANTHER" id="PTHR47053:SF1">
    <property type="entry name" value="MUREIN DD-ENDOPEPTIDASE MEPH-RELATED"/>
    <property type="match status" value="1"/>
</dbReference>
<protein>
    <submittedName>
        <fullName evidence="10">N-terminal domain of peptidoglycan hydrolase CwlO-containing protein</fullName>
    </submittedName>
</protein>
<accession>A0A1H9NB57</accession>
<dbReference type="SUPFAM" id="SSF54001">
    <property type="entry name" value="Cysteine proteinases"/>
    <property type="match status" value="1"/>
</dbReference>
<evidence type="ECO:0000256" key="6">
    <source>
        <dbReference type="SAM" id="Coils"/>
    </source>
</evidence>
<dbReference type="Pfam" id="PF00877">
    <property type="entry name" value="NLPC_P60"/>
    <property type="match status" value="1"/>
</dbReference>
<evidence type="ECO:0000256" key="3">
    <source>
        <dbReference type="ARBA" id="ARBA00022729"/>
    </source>
</evidence>
<dbReference type="GO" id="GO:0006508">
    <property type="term" value="P:proteolysis"/>
    <property type="evidence" value="ECO:0007669"/>
    <property type="project" value="UniProtKB-KW"/>
</dbReference>
<organism evidence="10 11">
    <name type="scientific">Parafannyhessea umbonata</name>
    <dbReference type="NCBI Taxonomy" id="604330"/>
    <lineage>
        <taxon>Bacteria</taxon>
        <taxon>Bacillati</taxon>
        <taxon>Actinomycetota</taxon>
        <taxon>Coriobacteriia</taxon>
        <taxon>Coriobacteriales</taxon>
        <taxon>Atopobiaceae</taxon>
        <taxon>Parafannyhessea</taxon>
    </lineage>
</organism>
<reference evidence="11 12" key="2">
    <citation type="submission" date="2016-10" db="EMBL/GenBank/DDBJ databases">
        <authorList>
            <person name="Varghese N."/>
            <person name="Submissions S."/>
        </authorList>
    </citation>
    <scope>NUCLEOTIDE SEQUENCE [LARGE SCALE GENOMIC DNA]</scope>
    <source>
        <strain evidence="11">KHGC19</strain>
        <strain evidence="9 12">WCP15</strain>
    </source>
</reference>
<feature type="compositionally biased region" description="Low complexity" evidence="7">
    <location>
        <begin position="160"/>
        <end position="178"/>
    </location>
</feature>
<dbReference type="EMBL" id="FNWT01000005">
    <property type="protein sequence ID" value="SEH55893.1"/>
    <property type="molecule type" value="Genomic_DNA"/>
</dbReference>
<dbReference type="Proteomes" id="UP000199128">
    <property type="component" value="Unassembled WGS sequence"/>
</dbReference>
<dbReference type="InterPro" id="IPR057309">
    <property type="entry name" value="PcsB_CC"/>
</dbReference>
<feature type="region of interest" description="Disordered" evidence="7">
    <location>
        <begin position="215"/>
        <end position="293"/>
    </location>
</feature>
<keyword evidence="6" id="KW-0175">Coiled coil</keyword>
<evidence type="ECO:0000313" key="9">
    <source>
        <dbReference type="EMBL" id="SEH55893.1"/>
    </source>
</evidence>
<dbReference type="RefSeq" id="WP_143327726.1">
    <property type="nucleotide sequence ID" value="NZ_FNWT01000005.1"/>
</dbReference>
<keyword evidence="5" id="KW-0788">Thiol protease</keyword>
<evidence type="ECO:0000256" key="1">
    <source>
        <dbReference type="ARBA" id="ARBA00007074"/>
    </source>
</evidence>
<dbReference type="Gene3D" id="6.10.250.3150">
    <property type="match status" value="1"/>
</dbReference>
<dbReference type="Gene3D" id="3.90.1720.10">
    <property type="entry name" value="endopeptidase domain like (from Nostoc punctiforme)"/>
    <property type="match status" value="1"/>
</dbReference>
<comment type="similarity">
    <text evidence="1">Belongs to the peptidase C40 family.</text>
</comment>
<dbReference type="AlphaFoldDB" id="A0A1H9NB57"/>
<name>A0A1H9NB57_9ACTN</name>
<evidence type="ECO:0000313" key="11">
    <source>
        <dbReference type="Proteomes" id="UP000199128"/>
    </source>
</evidence>
<evidence type="ECO:0000256" key="4">
    <source>
        <dbReference type="ARBA" id="ARBA00022801"/>
    </source>
</evidence>
<keyword evidence="12" id="KW-1185">Reference proteome</keyword>
<evidence type="ECO:0000313" key="12">
    <source>
        <dbReference type="Proteomes" id="UP000199135"/>
    </source>
</evidence>
<evidence type="ECO:0000256" key="2">
    <source>
        <dbReference type="ARBA" id="ARBA00022670"/>
    </source>
</evidence>
<dbReference type="InterPro" id="IPR000064">
    <property type="entry name" value="NLP_P60_dom"/>
</dbReference>
<evidence type="ECO:0000313" key="10">
    <source>
        <dbReference type="EMBL" id="SER32977.1"/>
    </source>
</evidence>
<dbReference type="PANTHER" id="PTHR47053">
    <property type="entry name" value="MUREIN DD-ENDOPEPTIDASE MEPH-RELATED"/>
    <property type="match status" value="1"/>
</dbReference>
<dbReference type="Proteomes" id="UP000199135">
    <property type="component" value="Unassembled WGS sequence"/>
</dbReference>
<evidence type="ECO:0000256" key="5">
    <source>
        <dbReference type="ARBA" id="ARBA00022807"/>
    </source>
</evidence>
<dbReference type="PROSITE" id="PS51935">
    <property type="entry name" value="NLPC_P60"/>
    <property type="match status" value="1"/>
</dbReference>
<evidence type="ECO:0000256" key="7">
    <source>
        <dbReference type="SAM" id="MobiDB-lite"/>
    </source>
</evidence>
<sequence length="410" mass="42414">MQNKAQKAIAAALSATLTFSGATAPALFLNTAYADEASDLQSQLDAANARLNSLYAQAEEASEQLNDTQVKLDETNAQIDSLNQQIEEQEKELKQKQDTLSDRVAANYKSGSTSLLDLLLSSHSFEELTSNIYYATKVSQSDAEAIAEVKNLREELNNNKSQLEQQKSEQESLLESQKSQQAALTAQAQEAQSYVDSLDSQVKAALEQQRQQEAAAAQAAAQQNEAASQQEANNAAQQNTNNNGGGNNGGNSGNTNNNGGGNNGGGNNGGGNNGGGNSGGGNSGGGNHGGGNHGVSGAWRSTVVSAAYAQIGGTYVWAACNPGARQFDCSGLTMYCYSCAGISISHSSGSQSSFCSKPISQAVAGDVVWRPGHVGIYVGGGNTIEALSPGQGIQFVSGGLYSFSRCGSPV</sequence>
<feature type="compositionally biased region" description="Low complexity" evidence="7">
    <location>
        <begin position="215"/>
        <end position="242"/>
    </location>
</feature>
<keyword evidence="3" id="KW-0732">Signal</keyword>